<dbReference type="RefSeq" id="WP_147181633.1">
    <property type="nucleotide sequence ID" value="NZ_BJZP01000023.1"/>
</dbReference>
<comment type="caution">
    <text evidence="3">The sequence shown here is derived from an EMBL/GenBank/DDBJ whole genome shotgun (WGS) entry which is preliminary data.</text>
</comment>
<dbReference type="GO" id="GO:0016491">
    <property type="term" value="F:oxidoreductase activity"/>
    <property type="evidence" value="ECO:0007669"/>
    <property type="project" value="UniProtKB-KW"/>
</dbReference>
<dbReference type="Gene3D" id="3.40.50.720">
    <property type="entry name" value="NAD(P)-binding Rossmann-like Domain"/>
    <property type="match status" value="1"/>
</dbReference>
<evidence type="ECO:0000256" key="1">
    <source>
        <dbReference type="ARBA" id="ARBA00023002"/>
    </source>
</evidence>
<dbReference type="EMBL" id="BJZP01000023">
    <property type="protein sequence ID" value="GEO86746.1"/>
    <property type="molecule type" value="Genomic_DNA"/>
</dbReference>
<dbReference type="InterPro" id="IPR028939">
    <property type="entry name" value="P5C_Rdtase_cat_N"/>
</dbReference>
<organism evidence="3 4">
    <name type="scientific">Ciceribacter naphthalenivorans</name>
    <dbReference type="NCBI Taxonomy" id="1118451"/>
    <lineage>
        <taxon>Bacteria</taxon>
        <taxon>Pseudomonadati</taxon>
        <taxon>Pseudomonadota</taxon>
        <taxon>Alphaproteobacteria</taxon>
        <taxon>Hyphomicrobiales</taxon>
        <taxon>Rhizobiaceae</taxon>
        <taxon>Ciceribacter</taxon>
    </lineage>
</organism>
<dbReference type="PANTHER" id="PTHR14239">
    <property type="entry name" value="DUDULIN-RELATED"/>
    <property type="match status" value="1"/>
</dbReference>
<accession>A0A512HMS6</accession>
<keyword evidence="1" id="KW-0560">Oxidoreductase</keyword>
<dbReference type="Pfam" id="PF03807">
    <property type="entry name" value="F420_oxidored"/>
    <property type="match status" value="1"/>
</dbReference>
<dbReference type="Proteomes" id="UP000321717">
    <property type="component" value="Unassembled WGS sequence"/>
</dbReference>
<evidence type="ECO:0000313" key="4">
    <source>
        <dbReference type="Proteomes" id="UP000321717"/>
    </source>
</evidence>
<feature type="domain" description="Pyrroline-5-carboxylate reductase catalytic N-terminal" evidence="2">
    <location>
        <begin position="3"/>
        <end position="92"/>
    </location>
</feature>
<protein>
    <submittedName>
        <fullName evidence="3">3-hydroxyisobutyrate dehydrogenase</fullName>
    </submittedName>
</protein>
<sequence>MNIGIIGAGNIGASLARKLAITGHVVKLANSREPESLQDIVQGTDIIAATKEDAVRDTNVIILSVPYAKMPELAALLADVPAGTVVVDTSNYYPARDEAIADVDNGKPETLWSSEQVGRPLVKTWNALLAQTLDEGGSESGTPDRIAIPIAGDDPAAKAVVSDLVSETGFDAVDAGTIAESWRLQPGTPAYCTELPAEDLKAALGVAKEGLAPSKRDAIMRSMVDGSVPFNRAAMIANNRAMTA</sequence>
<reference evidence="3 4" key="1">
    <citation type="submission" date="2019-07" db="EMBL/GenBank/DDBJ databases">
        <title>Whole genome shotgun sequence of Rhizobium naphthalenivorans NBRC 107585.</title>
        <authorList>
            <person name="Hosoyama A."/>
            <person name="Uohara A."/>
            <person name="Ohji S."/>
            <person name="Ichikawa N."/>
        </authorList>
    </citation>
    <scope>NUCLEOTIDE SEQUENCE [LARGE SCALE GENOMIC DNA]</scope>
    <source>
        <strain evidence="3 4">NBRC 107585</strain>
    </source>
</reference>
<keyword evidence="4" id="KW-1185">Reference proteome</keyword>
<proteinExistence type="predicted"/>
<dbReference type="OrthoDB" id="5524287at2"/>
<gene>
    <name evidence="3" type="ORF">RNA01_36780</name>
</gene>
<dbReference type="InterPro" id="IPR051267">
    <property type="entry name" value="STEAP_metalloreductase"/>
</dbReference>
<evidence type="ECO:0000259" key="2">
    <source>
        <dbReference type="Pfam" id="PF03807"/>
    </source>
</evidence>
<dbReference type="InterPro" id="IPR036291">
    <property type="entry name" value="NAD(P)-bd_dom_sf"/>
</dbReference>
<name>A0A512HMS6_9HYPH</name>
<evidence type="ECO:0000313" key="3">
    <source>
        <dbReference type="EMBL" id="GEO86746.1"/>
    </source>
</evidence>
<dbReference type="AlphaFoldDB" id="A0A512HMS6"/>
<dbReference type="SUPFAM" id="SSF51735">
    <property type="entry name" value="NAD(P)-binding Rossmann-fold domains"/>
    <property type="match status" value="1"/>
</dbReference>